<name>A0A8H7TLP3_9HELO</name>
<evidence type="ECO:0000313" key="3">
    <source>
        <dbReference type="Proteomes" id="UP000664132"/>
    </source>
</evidence>
<keyword evidence="1" id="KW-0472">Membrane</keyword>
<keyword evidence="1" id="KW-1133">Transmembrane helix</keyword>
<dbReference type="EMBL" id="JAFJYH010000072">
    <property type="protein sequence ID" value="KAG4421043.1"/>
    <property type="molecule type" value="Genomic_DNA"/>
</dbReference>
<reference evidence="2" key="1">
    <citation type="submission" date="2021-02" db="EMBL/GenBank/DDBJ databases">
        <title>Genome sequence Cadophora malorum strain M34.</title>
        <authorList>
            <person name="Stefanovic E."/>
            <person name="Vu D."/>
            <person name="Scully C."/>
            <person name="Dijksterhuis J."/>
            <person name="Roader J."/>
            <person name="Houbraken J."/>
        </authorList>
    </citation>
    <scope>NUCLEOTIDE SEQUENCE</scope>
    <source>
        <strain evidence="2">M34</strain>
    </source>
</reference>
<dbReference type="AlphaFoldDB" id="A0A8H7TLP3"/>
<protein>
    <submittedName>
        <fullName evidence="2">Uncharacterized protein</fullName>
    </submittedName>
</protein>
<evidence type="ECO:0000313" key="2">
    <source>
        <dbReference type="EMBL" id="KAG4421043.1"/>
    </source>
</evidence>
<dbReference type="PANTHER" id="PTHR47784:SF4">
    <property type="entry name" value="ZN(II)2CYS6 TRANSCRIPTION FACTOR (EUROFUNG)"/>
    <property type="match status" value="1"/>
</dbReference>
<proteinExistence type="predicted"/>
<organism evidence="2 3">
    <name type="scientific">Cadophora malorum</name>
    <dbReference type="NCBI Taxonomy" id="108018"/>
    <lineage>
        <taxon>Eukaryota</taxon>
        <taxon>Fungi</taxon>
        <taxon>Dikarya</taxon>
        <taxon>Ascomycota</taxon>
        <taxon>Pezizomycotina</taxon>
        <taxon>Leotiomycetes</taxon>
        <taxon>Helotiales</taxon>
        <taxon>Ploettnerulaceae</taxon>
        <taxon>Cadophora</taxon>
    </lineage>
</organism>
<dbReference type="InterPro" id="IPR053157">
    <property type="entry name" value="Sterol_Uptake_Regulator"/>
</dbReference>
<dbReference type="Proteomes" id="UP000664132">
    <property type="component" value="Unassembled WGS sequence"/>
</dbReference>
<keyword evidence="3" id="KW-1185">Reference proteome</keyword>
<comment type="caution">
    <text evidence="2">The sequence shown here is derived from an EMBL/GenBank/DDBJ whole genome shotgun (WGS) entry which is preliminary data.</text>
</comment>
<keyword evidence="1" id="KW-0812">Transmembrane</keyword>
<accession>A0A8H7TLP3</accession>
<dbReference type="PANTHER" id="PTHR47784">
    <property type="entry name" value="STEROL UPTAKE CONTROL PROTEIN 2"/>
    <property type="match status" value="1"/>
</dbReference>
<gene>
    <name evidence="2" type="ORF">IFR04_005806</name>
</gene>
<dbReference type="OrthoDB" id="5386330at2759"/>
<sequence>MLGSHMTGSNIWGTSIVTLSFSQIYLLYALFSLSALHLSFLHSSDNSVSHQKSLAKEYQYLATLYHTKCITLFRHEIQNLSASNSAACAACASYLSLFAWATPGARGADLFFPSDTSPSSAQILDKISPGSASKPKITRKKAVPWYKIQRGGHLIVSKTYAWVSASEYRDIVDPWRTINYDHIYRHPHPMYQSDINRCDSENLDLVATCWTETSSATNDDFANVLSEEDIDALEETLQTLHYVFNLLAILESPRTNLASSTSNVALPPTQISASIAVLSWTTLLPSRFCDMVESRVPQALVLIAVYCVVLKRAEDLWWIRGKAGSLLGAVRYELGGDRRWERWLEWPTAEVNGLC</sequence>
<feature type="transmembrane region" description="Helical" evidence="1">
    <location>
        <begin position="12"/>
        <end position="31"/>
    </location>
</feature>
<dbReference type="GO" id="GO:0001228">
    <property type="term" value="F:DNA-binding transcription activator activity, RNA polymerase II-specific"/>
    <property type="evidence" value="ECO:0007669"/>
    <property type="project" value="TreeGrafter"/>
</dbReference>
<evidence type="ECO:0000256" key="1">
    <source>
        <dbReference type="SAM" id="Phobius"/>
    </source>
</evidence>